<dbReference type="Pfam" id="PF01223">
    <property type="entry name" value="Endonuclease_NS"/>
    <property type="match status" value="1"/>
</dbReference>
<dbReference type="GO" id="GO:0004519">
    <property type="term" value="F:endonuclease activity"/>
    <property type="evidence" value="ECO:0007669"/>
    <property type="project" value="UniProtKB-KW"/>
</dbReference>
<feature type="domain" description="DNA/RNA non-specific endonuclease/pyrophosphatase/phosphodiesterase" evidence="5">
    <location>
        <begin position="39"/>
        <end position="250"/>
    </location>
</feature>
<dbReference type="SUPFAM" id="SSF54060">
    <property type="entry name" value="His-Me finger endonucleases"/>
    <property type="match status" value="1"/>
</dbReference>
<dbReference type="InterPro" id="IPR020821">
    <property type="entry name" value="ENPP1-3/EXOG-like_nuc-like"/>
</dbReference>
<organism evidence="6 7">
    <name type="scientific">Sphingomonas ursincola</name>
    <dbReference type="NCBI Taxonomy" id="56361"/>
    <lineage>
        <taxon>Bacteria</taxon>
        <taxon>Pseudomonadati</taxon>
        <taxon>Pseudomonadota</taxon>
        <taxon>Alphaproteobacteria</taxon>
        <taxon>Sphingomonadales</taxon>
        <taxon>Sphingomonadaceae</taxon>
        <taxon>Sphingomonas</taxon>
    </lineage>
</organism>
<dbReference type="PANTHER" id="PTHR13966">
    <property type="entry name" value="ENDONUCLEASE RELATED"/>
    <property type="match status" value="1"/>
</dbReference>
<proteinExistence type="predicted"/>
<keyword evidence="7" id="KW-1185">Reference proteome</keyword>
<dbReference type="GO" id="GO:0046872">
    <property type="term" value="F:metal ion binding"/>
    <property type="evidence" value="ECO:0007669"/>
    <property type="project" value="UniProtKB-KW"/>
</dbReference>
<dbReference type="SMART" id="SM00892">
    <property type="entry name" value="Endonuclease_NS"/>
    <property type="match status" value="1"/>
</dbReference>
<dbReference type="InterPro" id="IPR024079">
    <property type="entry name" value="MetalloPept_cat_dom_sf"/>
</dbReference>
<feature type="binding site" evidence="2">
    <location>
        <position position="138"/>
    </location>
    <ligand>
        <name>Mg(2+)</name>
        <dbReference type="ChEBI" id="CHEBI:18420"/>
        <note>catalytic</note>
    </ligand>
</feature>
<dbReference type="PANTHER" id="PTHR13966:SF5">
    <property type="entry name" value="ENDONUCLEASE G, MITOCHONDRIAL"/>
    <property type="match status" value="1"/>
</dbReference>
<dbReference type="Gene3D" id="3.90.132.10">
    <property type="entry name" value="Leishmanolysin , domain 2"/>
    <property type="match status" value="1"/>
</dbReference>
<comment type="caution">
    <text evidence="6">The sequence shown here is derived from an EMBL/GenBank/DDBJ whole genome shotgun (WGS) entry which is preliminary data.</text>
</comment>
<dbReference type="Gene3D" id="3.40.390.10">
    <property type="entry name" value="Collagenase (Catalytic Domain)"/>
    <property type="match status" value="1"/>
</dbReference>
<evidence type="ECO:0000256" key="3">
    <source>
        <dbReference type="SAM" id="MobiDB-lite"/>
    </source>
</evidence>
<dbReference type="InterPro" id="IPR001604">
    <property type="entry name" value="Endo_G_ENPP1-like_dom"/>
</dbReference>
<dbReference type="GO" id="GO:0003676">
    <property type="term" value="F:nucleic acid binding"/>
    <property type="evidence" value="ECO:0007669"/>
    <property type="project" value="InterPro"/>
</dbReference>
<dbReference type="InterPro" id="IPR040255">
    <property type="entry name" value="Non-specific_endonuclease"/>
</dbReference>
<keyword evidence="6" id="KW-0255">Endonuclease</keyword>
<name>A0A7V8U8V1_9SPHN</name>
<reference evidence="6 7" key="1">
    <citation type="journal article" date="1994" name="Int. J. Syst. Bacteriol.">
        <title>Phylogenetic positions of novel aerobic, bacteriochlorophyll a-containing bacteria and description of Roseococcus thiosulfatophilus gen. nov., sp. nov., Erythromicrobium ramosum gen. nov., sp. nov., and Erythrobacter litoralis sp. nov.</title>
        <authorList>
            <person name="Yurkov V."/>
            <person name="Stackebrandt E."/>
            <person name="Holmes A."/>
            <person name="Fuerst J.A."/>
            <person name="Hugenholtz P."/>
            <person name="Golecki J."/>
            <person name="Gad'on N."/>
            <person name="Gorlenko V.M."/>
            <person name="Kompantseva E.I."/>
            <person name="Drews G."/>
        </authorList>
    </citation>
    <scope>NUCLEOTIDE SEQUENCE [LARGE SCALE GENOMIC DNA]</scope>
    <source>
        <strain evidence="6 7">KR-99</strain>
    </source>
</reference>
<dbReference type="Gene3D" id="3.40.570.10">
    <property type="entry name" value="Extracellular Endonuclease, subunit A"/>
    <property type="match status" value="1"/>
</dbReference>
<dbReference type="GO" id="GO:0008237">
    <property type="term" value="F:metallopeptidase activity"/>
    <property type="evidence" value="ECO:0007669"/>
    <property type="project" value="InterPro"/>
</dbReference>
<keyword evidence="6" id="KW-0378">Hydrolase</keyword>
<evidence type="ECO:0000259" key="5">
    <source>
        <dbReference type="SMART" id="SM00892"/>
    </source>
</evidence>
<evidence type="ECO:0000313" key="6">
    <source>
        <dbReference type="EMBL" id="MBA1375066.1"/>
    </source>
</evidence>
<evidence type="ECO:0000259" key="4">
    <source>
        <dbReference type="SMART" id="SM00477"/>
    </source>
</evidence>
<feature type="domain" description="ENPP1-3/EXOG-like endonuclease/phosphodiesterase" evidence="4">
    <location>
        <begin position="40"/>
        <end position="250"/>
    </location>
</feature>
<evidence type="ECO:0000313" key="7">
    <source>
        <dbReference type="Proteomes" id="UP000589292"/>
    </source>
</evidence>
<dbReference type="Proteomes" id="UP000589292">
    <property type="component" value="Unassembled WGS sequence"/>
</dbReference>
<dbReference type="AlphaFoldDB" id="A0A7V8U8V1"/>
<dbReference type="InterPro" id="IPR044925">
    <property type="entry name" value="His-Me_finger_sf"/>
</dbReference>
<feature type="active site" description="Proton acceptor" evidence="1">
    <location>
        <position position="105"/>
    </location>
</feature>
<sequence length="621" mass="69419">MDHTTIHPLSAGMAHHLDLHLWRGAPQNLDPDRPVQILVNQGYVVGFSPKTLQPAWSAYSVAHAEAAVDFRRPLHYYTDVRLDPALRLSNRTFGRIGNIPLNVGHMTPNEVINRQYGRLAQMETFLMSNMSPQYEVLNQGVWAKLEEAIRGVQTEPGADYAWVIVGPVFGDDPPHVSRDGGKLVPVPEAYFALVVDPVRYPYETPANVKLDCFLIPQTAPRSSDPDAYPSTREEIERRTKLRFFDSWARTYVIGQESDETAKLAMQADAPSRLMRAIESRRETWKEKFDVPAAAQPVASTIDGLIADLQEEARLTSEQVLGEHRQTTREERARAETLQHTLSWLMRAKEIASDRSGGDKPGGQAPASGDPVIAPQPPAGIVAAPANIITYKIVNDAGDRLRNGARAACNFWNRFVLPRYSIVIRLGLFTHLGNTIARAYQPYEQDGVRYGQVEFNTRYLLDFTADEIAGTIIHEIGHTLGIGWDNWSQLFDAQTGRFYPDAVKRMAALAGMEVERDGGPGTALAHWDEALFDRELMTGYKDPGEHVLPITIDVMEAFGHDVAERLAGQTSLEELMQGIASMVFSRQDEVRKIDLDYFEAMPLREVIPHDSAQLAQFIAEQE</sequence>
<keyword evidence="2" id="KW-0479">Metal-binding</keyword>
<dbReference type="EMBL" id="VDES01000002">
    <property type="protein sequence ID" value="MBA1375066.1"/>
    <property type="molecule type" value="Genomic_DNA"/>
</dbReference>
<keyword evidence="6" id="KW-0540">Nuclease</keyword>
<dbReference type="InterPro" id="IPR044929">
    <property type="entry name" value="DNA/RNA_non-sp_Endonuclease_sf"/>
</dbReference>
<evidence type="ECO:0000256" key="2">
    <source>
        <dbReference type="PIRSR" id="PIRSR640255-2"/>
    </source>
</evidence>
<feature type="region of interest" description="Disordered" evidence="3">
    <location>
        <begin position="352"/>
        <end position="375"/>
    </location>
</feature>
<gene>
    <name evidence="6" type="ORF">FG486_12020</name>
</gene>
<dbReference type="SMART" id="SM00477">
    <property type="entry name" value="NUC"/>
    <property type="match status" value="1"/>
</dbReference>
<evidence type="ECO:0000256" key="1">
    <source>
        <dbReference type="PIRSR" id="PIRSR640255-1"/>
    </source>
</evidence>
<dbReference type="SUPFAM" id="SSF55486">
    <property type="entry name" value="Metalloproteases ('zincins'), catalytic domain"/>
    <property type="match status" value="1"/>
</dbReference>
<protein>
    <submittedName>
        <fullName evidence="6">DNA/RNA endonuclease</fullName>
    </submittedName>
</protein>
<accession>A0A7V8U8V1</accession>